<dbReference type="AlphaFoldDB" id="A0AAW0GS08"/>
<organism evidence="2 3">
    <name type="scientific">Cerrena zonata</name>
    <dbReference type="NCBI Taxonomy" id="2478898"/>
    <lineage>
        <taxon>Eukaryota</taxon>
        <taxon>Fungi</taxon>
        <taxon>Dikarya</taxon>
        <taxon>Basidiomycota</taxon>
        <taxon>Agaricomycotina</taxon>
        <taxon>Agaricomycetes</taxon>
        <taxon>Polyporales</taxon>
        <taxon>Cerrenaceae</taxon>
        <taxon>Cerrena</taxon>
    </lineage>
</organism>
<gene>
    <name evidence="2" type="ORF">QCA50_000856</name>
</gene>
<sequence length="138" mass="14579">MLISNCAVLPPISTSGLGSQDVGTSQYQCTRFYGEVLARDFWPCSSSAYPADHKPATSTAPSQSDSKQQQSQIPATTPTPTESDPSSPVNESRSESRASTYASDFPPGSPVLSRFGGSENGVETEEDEGMVLVGRPQS</sequence>
<accession>A0AAW0GS08</accession>
<name>A0AAW0GS08_9APHY</name>
<feature type="region of interest" description="Disordered" evidence="1">
    <location>
        <begin position="48"/>
        <end position="138"/>
    </location>
</feature>
<reference evidence="2 3" key="1">
    <citation type="submission" date="2022-09" db="EMBL/GenBank/DDBJ databases">
        <authorList>
            <person name="Palmer J.M."/>
        </authorList>
    </citation>
    <scope>NUCLEOTIDE SEQUENCE [LARGE SCALE GENOMIC DNA]</scope>
    <source>
        <strain evidence="2 3">DSM 7382</strain>
    </source>
</reference>
<evidence type="ECO:0000313" key="2">
    <source>
        <dbReference type="EMBL" id="KAK7696203.1"/>
    </source>
</evidence>
<feature type="compositionally biased region" description="Low complexity" evidence="1">
    <location>
        <begin position="62"/>
        <end position="88"/>
    </location>
</feature>
<dbReference type="Proteomes" id="UP001385951">
    <property type="component" value="Unassembled WGS sequence"/>
</dbReference>
<keyword evidence="3" id="KW-1185">Reference proteome</keyword>
<evidence type="ECO:0000313" key="3">
    <source>
        <dbReference type="Proteomes" id="UP001385951"/>
    </source>
</evidence>
<proteinExistence type="predicted"/>
<evidence type="ECO:0000256" key="1">
    <source>
        <dbReference type="SAM" id="MobiDB-lite"/>
    </source>
</evidence>
<comment type="caution">
    <text evidence="2">The sequence shown here is derived from an EMBL/GenBank/DDBJ whole genome shotgun (WGS) entry which is preliminary data.</text>
</comment>
<protein>
    <submittedName>
        <fullName evidence="2">Uncharacterized protein</fullName>
    </submittedName>
</protein>
<dbReference type="EMBL" id="JASBNA010000001">
    <property type="protein sequence ID" value="KAK7696203.1"/>
    <property type="molecule type" value="Genomic_DNA"/>
</dbReference>